<dbReference type="PROSITE" id="PS50294">
    <property type="entry name" value="WD_REPEATS_REGION"/>
    <property type="match status" value="2"/>
</dbReference>
<dbReference type="Gene3D" id="2.130.10.10">
    <property type="entry name" value="YVTN repeat-like/Quinoprotein amine dehydrogenase"/>
    <property type="match status" value="2"/>
</dbReference>
<evidence type="ECO:0000259" key="4">
    <source>
        <dbReference type="Pfam" id="PF24883"/>
    </source>
</evidence>
<dbReference type="Proteomes" id="UP000717696">
    <property type="component" value="Unassembled WGS sequence"/>
</dbReference>
<evidence type="ECO:0000313" key="5">
    <source>
        <dbReference type="EMBL" id="KAH7139591.1"/>
    </source>
</evidence>
<dbReference type="InterPro" id="IPR015943">
    <property type="entry name" value="WD40/YVTN_repeat-like_dom_sf"/>
</dbReference>
<evidence type="ECO:0000313" key="6">
    <source>
        <dbReference type="Proteomes" id="UP000717696"/>
    </source>
</evidence>
<dbReference type="PANTHER" id="PTHR10039:SF14">
    <property type="entry name" value="NACHT DOMAIN-CONTAINING PROTEIN"/>
    <property type="match status" value="1"/>
</dbReference>
<keyword evidence="3" id="KW-0812">Transmembrane</keyword>
<evidence type="ECO:0000256" key="2">
    <source>
        <dbReference type="PROSITE-ProRule" id="PRU00221"/>
    </source>
</evidence>
<evidence type="ECO:0000256" key="3">
    <source>
        <dbReference type="SAM" id="Phobius"/>
    </source>
</evidence>
<organism evidence="5 6">
    <name type="scientific">Dactylonectria estremocensis</name>
    <dbReference type="NCBI Taxonomy" id="1079267"/>
    <lineage>
        <taxon>Eukaryota</taxon>
        <taxon>Fungi</taxon>
        <taxon>Dikarya</taxon>
        <taxon>Ascomycota</taxon>
        <taxon>Pezizomycotina</taxon>
        <taxon>Sordariomycetes</taxon>
        <taxon>Hypocreomycetidae</taxon>
        <taxon>Hypocreales</taxon>
        <taxon>Nectriaceae</taxon>
        <taxon>Dactylonectria</taxon>
    </lineage>
</organism>
<dbReference type="Gene3D" id="3.40.50.300">
    <property type="entry name" value="P-loop containing nucleotide triphosphate hydrolases"/>
    <property type="match status" value="1"/>
</dbReference>
<protein>
    <recommendedName>
        <fullName evidence="4">Nephrocystin 3-like N-terminal domain-containing protein</fullName>
    </recommendedName>
</protein>
<accession>A0A9P9J189</accession>
<proteinExistence type="predicted"/>
<dbReference type="SUPFAM" id="SSF50978">
    <property type="entry name" value="WD40 repeat-like"/>
    <property type="match status" value="1"/>
</dbReference>
<evidence type="ECO:0000256" key="1">
    <source>
        <dbReference type="ARBA" id="ARBA00022737"/>
    </source>
</evidence>
<dbReference type="InterPro" id="IPR001680">
    <property type="entry name" value="WD40_rpt"/>
</dbReference>
<comment type="caution">
    <text evidence="5">The sequence shown here is derived from an EMBL/GenBank/DDBJ whole genome shotgun (WGS) entry which is preliminary data.</text>
</comment>
<keyword evidence="3" id="KW-0472">Membrane</keyword>
<dbReference type="SMART" id="SM00320">
    <property type="entry name" value="WD40"/>
    <property type="match status" value="3"/>
</dbReference>
<dbReference type="AlphaFoldDB" id="A0A9P9J189"/>
<dbReference type="InterPro" id="IPR036322">
    <property type="entry name" value="WD40_repeat_dom_sf"/>
</dbReference>
<gene>
    <name evidence="5" type="ORF">B0J13DRAFT_676836</name>
</gene>
<feature type="transmembrane region" description="Helical" evidence="3">
    <location>
        <begin position="1106"/>
        <end position="1136"/>
    </location>
</feature>
<keyword evidence="3" id="KW-1133">Transmembrane helix</keyword>
<reference evidence="5" key="1">
    <citation type="journal article" date="2021" name="Nat. Commun.">
        <title>Genetic determinants of endophytism in the Arabidopsis root mycobiome.</title>
        <authorList>
            <person name="Mesny F."/>
            <person name="Miyauchi S."/>
            <person name="Thiergart T."/>
            <person name="Pickel B."/>
            <person name="Atanasova L."/>
            <person name="Karlsson M."/>
            <person name="Huettel B."/>
            <person name="Barry K.W."/>
            <person name="Haridas S."/>
            <person name="Chen C."/>
            <person name="Bauer D."/>
            <person name="Andreopoulos W."/>
            <person name="Pangilinan J."/>
            <person name="LaButti K."/>
            <person name="Riley R."/>
            <person name="Lipzen A."/>
            <person name="Clum A."/>
            <person name="Drula E."/>
            <person name="Henrissat B."/>
            <person name="Kohler A."/>
            <person name="Grigoriev I.V."/>
            <person name="Martin F.M."/>
            <person name="Hacquard S."/>
        </authorList>
    </citation>
    <scope>NUCLEOTIDE SEQUENCE</scope>
    <source>
        <strain evidence="5">MPI-CAGE-AT-0021</strain>
    </source>
</reference>
<keyword evidence="2" id="KW-0853">WD repeat</keyword>
<feature type="domain" description="Nephrocystin 3-like N-terminal" evidence="4">
    <location>
        <begin position="72"/>
        <end position="244"/>
    </location>
</feature>
<dbReference type="Pfam" id="PF24883">
    <property type="entry name" value="NPHP3_N"/>
    <property type="match status" value="1"/>
</dbReference>
<dbReference type="InterPro" id="IPR056884">
    <property type="entry name" value="NPHP3-like_N"/>
</dbReference>
<keyword evidence="1" id="KW-0677">Repeat</keyword>
<sequence length="1141" mass="129050">MGENDASDSPIRDRTEINVKHDGDNFGQMFGANYGTVNVGAQVDNCLTDLFLTDSRDDKIRINDTKGGLLNGSCDWILKYDAFHKWHDDGAIRLLWIKGDPGKGNTMLTIGIIGELERRIQALNEEDGKKAFLCYYFFEGTNSDRNNAVSMLRALIWSLIDQKETFRTALGKGYEKYGSKLFTNLNAFNSLSEILGNILKEASPATVYIVVDALDECRLNIERTLSFIDRHSSHPHVKWIVSSRNEGQVEKHLQPQPSRIPLSLEENDAAVLENVNEYIDQRLGNLGALKNNSSLRPKVRHIMRQKAEGTFLWVAIAIEELQDVEDVLFAMEEMRSGLQGCKGIYSQMMERIEKLHNNKECLYTLSTVILAYRPLHKLELRMLLEFLDGAPELGEAIERTLRKCGSYLTLRNDRVYIIHQSAKDYLNSVLFPSGPTATHRLILRAAVNAMAQILRENVYDVPKLDNFPQYGLGIDEIPIPDPDPLLPSHYRDLTLLSLAVETSQFLSYFHSLIKEAPLQLYVSAHIFTPTNSRIRSLSGFRDCGPQWILSWGNVSKNWTQARWKFGKLTSPPEGVAYSHDWTMMAIHSHGKVGIFDIITGEMISYRRFGRFEADSFFNAILALSNDKKVLAMCGVRTDYKSVEIWDVETLADDVAVLMHPSSVTAMAFSSTGKHFTTASANGSVQVWDTNTWKQAFKYSHGEWVSSVSFSPDGALVASGSADQTIILYDVTTGATVRTLHQSVASPWALRWIRKHEVLAICFSLDGKTISSVSNHGGGVVWEVATGEITHRFTAWDYSSLEKAEYAVFSADCGLVALYRRDSELSRDGTISVWESSSSRRRYSDDAGDRRGPDFTFSPNASLLVHDGADAWDLSEYQPSSSSSRRLPRSAGAVKFSADGSSLVSVERRDYHEEGTEDRVTLWDIATWVQKVDLPANGVCSVTFLVDGSVLYSWKPESPWIDRKHQIIDSQIRQAREISDPTQFERHALEARDATLPCRSTYEIDPSCWIMRNGQRALWLPPRYRPSHVDSVAWSPMKEDLNVQVVAYNPAFAPAQDYPSVFGIPPNRHRTNAKMDFLQRHAVVPLRPLFDQLGDFVVPYQDLLVQWFLWLFMVVFILWFLLRIWEMIVFCMAWALIRGILS</sequence>
<feature type="repeat" description="WD" evidence="2">
    <location>
        <begin position="697"/>
        <end position="738"/>
    </location>
</feature>
<keyword evidence="6" id="KW-1185">Reference proteome</keyword>
<dbReference type="OrthoDB" id="4769980at2759"/>
<dbReference type="PROSITE" id="PS50082">
    <property type="entry name" value="WD_REPEATS_2"/>
    <property type="match status" value="2"/>
</dbReference>
<dbReference type="EMBL" id="JAGMUU010000014">
    <property type="protein sequence ID" value="KAH7139591.1"/>
    <property type="molecule type" value="Genomic_DNA"/>
</dbReference>
<dbReference type="Pfam" id="PF00400">
    <property type="entry name" value="WD40"/>
    <property type="match status" value="2"/>
</dbReference>
<name>A0A9P9J189_9HYPO</name>
<dbReference type="SUPFAM" id="SSF82171">
    <property type="entry name" value="DPP6 N-terminal domain-like"/>
    <property type="match status" value="1"/>
</dbReference>
<feature type="repeat" description="WD" evidence="2">
    <location>
        <begin position="656"/>
        <end position="697"/>
    </location>
</feature>
<dbReference type="InterPro" id="IPR027417">
    <property type="entry name" value="P-loop_NTPase"/>
</dbReference>
<dbReference type="PANTHER" id="PTHR10039">
    <property type="entry name" value="AMELOGENIN"/>
    <property type="match status" value="1"/>
</dbReference>